<accession>A0A178Y208</accession>
<dbReference type="Pfam" id="PF08327">
    <property type="entry name" value="AHSA1"/>
    <property type="match status" value="1"/>
</dbReference>
<dbReference type="AlphaFoldDB" id="A0A178Y208"/>
<reference evidence="3 4" key="1">
    <citation type="journal article" date="2016" name="Int. J. Syst. Evol. Microbiol.">
        <title>Ensifer glycinis sp. nov., an novel rhizobial species associated with Glycine spp.</title>
        <authorList>
            <person name="Yan H."/>
            <person name="Yan J."/>
            <person name="Sui X.H."/>
            <person name="Wang E.T."/>
            <person name="Chen W.X."/>
            <person name="Zhang X.X."/>
            <person name="Chen W.F."/>
        </authorList>
    </citation>
    <scope>NUCLEOTIDE SEQUENCE [LARGE SCALE GENOMIC DNA]</scope>
    <source>
        <strain evidence="3 4">CCBAU 23380</strain>
    </source>
</reference>
<dbReference type="CDD" id="cd08898">
    <property type="entry name" value="SRPBCC_CalC_Aha1-like_5"/>
    <property type="match status" value="1"/>
</dbReference>
<name>A0A178Y208_9HYPH</name>
<protein>
    <submittedName>
        <fullName evidence="3">Vanillate O-demethylase oxidoreductase VanB</fullName>
    </submittedName>
</protein>
<proteinExistence type="inferred from homology"/>
<dbReference type="InterPro" id="IPR023393">
    <property type="entry name" value="START-like_dom_sf"/>
</dbReference>
<comment type="similarity">
    <text evidence="1">Belongs to the AHA1 family.</text>
</comment>
<dbReference type="OrthoDB" id="9800600at2"/>
<comment type="caution">
    <text evidence="3">The sequence shown here is derived from an EMBL/GenBank/DDBJ whole genome shotgun (WGS) entry which is preliminary data.</text>
</comment>
<dbReference type="GO" id="GO:0032259">
    <property type="term" value="P:methylation"/>
    <property type="evidence" value="ECO:0007669"/>
    <property type="project" value="UniProtKB-KW"/>
</dbReference>
<sequence>MKDSIEKRIELAAPIERVWRALTDHEAFGEWFRVKLDGPFVVGQVTTGEITYPGHEGIKWTSVTERMEAPRLFAFRWPHTEDPNADIADSPSTRVEFHLKPTTRGTHLTITESGFGSLPEERREEAACNNEKGWEIQAQNIKAFVEP</sequence>
<gene>
    <name evidence="3" type="ORF">AU381_06175</name>
</gene>
<dbReference type="RefSeq" id="WP_064241735.1">
    <property type="nucleotide sequence ID" value="NZ_LPUX01000053.1"/>
</dbReference>
<dbReference type="Proteomes" id="UP000094025">
    <property type="component" value="Unassembled WGS sequence"/>
</dbReference>
<keyword evidence="3" id="KW-0489">Methyltransferase</keyword>
<dbReference type="GO" id="GO:0008168">
    <property type="term" value="F:methyltransferase activity"/>
    <property type="evidence" value="ECO:0007669"/>
    <property type="project" value="UniProtKB-KW"/>
</dbReference>
<dbReference type="EMBL" id="LPUX01000053">
    <property type="protein sequence ID" value="OAP41446.1"/>
    <property type="molecule type" value="Genomic_DNA"/>
</dbReference>
<keyword evidence="3" id="KW-0808">Transferase</keyword>
<organism evidence="3 4">
    <name type="scientific">Sinorhizobium glycinis</name>
    <dbReference type="NCBI Taxonomy" id="1472378"/>
    <lineage>
        <taxon>Bacteria</taxon>
        <taxon>Pseudomonadati</taxon>
        <taxon>Pseudomonadota</taxon>
        <taxon>Alphaproteobacteria</taxon>
        <taxon>Hyphomicrobiales</taxon>
        <taxon>Rhizobiaceae</taxon>
        <taxon>Sinorhizobium/Ensifer group</taxon>
        <taxon>Sinorhizobium</taxon>
    </lineage>
</organism>
<evidence type="ECO:0000313" key="3">
    <source>
        <dbReference type="EMBL" id="OAP41446.1"/>
    </source>
</evidence>
<dbReference type="InterPro" id="IPR013538">
    <property type="entry name" value="ASHA1/2-like_C"/>
</dbReference>
<evidence type="ECO:0000313" key="4">
    <source>
        <dbReference type="Proteomes" id="UP000094025"/>
    </source>
</evidence>
<dbReference type="SUPFAM" id="SSF55961">
    <property type="entry name" value="Bet v1-like"/>
    <property type="match status" value="1"/>
</dbReference>
<dbReference type="Gene3D" id="3.30.530.20">
    <property type="match status" value="1"/>
</dbReference>
<evidence type="ECO:0000259" key="2">
    <source>
        <dbReference type="Pfam" id="PF08327"/>
    </source>
</evidence>
<keyword evidence="4" id="KW-1185">Reference proteome</keyword>
<evidence type="ECO:0000256" key="1">
    <source>
        <dbReference type="ARBA" id="ARBA00006817"/>
    </source>
</evidence>
<dbReference type="STRING" id="1472378.AU381_06175"/>
<feature type="domain" description="Activator of Hsp90 ATPase homologue 1/2-like C-terminal" evidence="2">
    <location>
        <begin position="12"/>
        <end position="146"/>
    </location>
</feature>